<keyword evidence="3" id="KW-1185">Reference proteome</keyword>
<dbReference type="RefSeq" id="WP_169604186.1">
    <property type="nucleotide sequence ID" value="NZ_CP046565.1"/>
</dbReference>
<dbReference type="AlphaFoldDB" id="A0A858QAJ8"/>
<reference evidence="3" key="1">
    <citation type="submission" date="2019-12" db="EMBL/GenBank/DDBJ databases">
        <authorList>
            <person name="Awala S.I."/>
            <person name="Rhee S.K."/>
        </authorList>
    </citation>
    <scope>NUCLEOTIDE SEQUENCE [LARGE SCALE GENOMIC DNA]</scope>
    <source>
        <strain evidence="3">IM1</strain>
    </source>
</reference>
<evidence type="ECO:0000313" key="2">
    <source>
        <dbReference type="EMBL" id="QJD30909.1"/>
    </source>
</evidence>
<accession>A0A858QAJ8</accession>
<evidence type="ECO:0000256" key="1">
    <source>
        <dbReference type="SAM" id="Coils"/>
    </source>
</evidence>
<evidence type="ECO:0000313" key="3">
    <source>
        <dbReference type="Proteomes" id="UP000503004"/>
    </source>
</evidence>
<dbReference type="KEGG" id="metu:GNH96_13690"/>
<sequence length="181" mass="19405">MAALTYAHWRALACFPSETVLVNKLTGTAMQVVGGLIVLYSLDSNLGLFRNQSLIATVIAWFRDCPIFVRSITLSASATASCSSSASMSATVIRAAKTIEERLAALEGRFEELRAEVATQHQAIHSRIEDVKSELSSSIASNQSALRKLSEQVENATVGGFKQQAFGVMLAIYGAITSVFA</sequence>
<organism evidence="2 3">
    <name type="scientific">Methylococcus geothermalis</name>
    <dbReference type="NCBI Taxonomy" id="2681310"/>
    <lineage>
        <taxon>Bacteria</taxon>
        <taxon>Pseudomonadati</taxon>
        <taxon>Pseudomonadota</taxon>
        <taxon>Gammaproteobacteria</taxon>
        <taxon>Methylococcales</taxon>
        <taxon>Methylococcaceae</taxon>
        <taxon>Methylococcus</taxon>
    </lineage>
</organism>
<name>A0A858QAJ8_9GAMM</name>
<proteinExistence type="predicted"/>
<feature type="coiled-coil region" evidence="1">
    <location>
        <begin position="96"/>
        <end position="123"/>
    </location>
</feature>
<keyword evidence="1" id="KW-0175">Coiled coil</keyword>
<dbReference type="Proteomes" id="UP000503004">
    <property type="component" value="Chromosome"/>
</dbReference>
<protein>
    <submittedName>
        <fullName evidence="2">Uncharacterized protein</fullName>
    </submittedName>
</protein>
<gene>
    <name evidence="2" type="ORF">GNH96_13690</name>
</gene>
<dbReference type="EMBL" id="CP046565">
    <property type="protein sequence ID" value="QJD30909.1"/>
    <property type="molecule type" value="Genomic_DNA"/>
</dbReference>